<dbReference type="AlphaFoldDB" id="A0A5C7FVY0"/>
<feature type="transmembrane region" description="Helical" evidence="1">
    <location>
        <begin position="87"/>
        <end position="106"/>
    </location>
</feature>
<evidence type="ECO:0000256" key="1">
    <source>
        <dbReference type="SAM" id="Phobius"/>
    </source>
</evidence>
<accession>A0A5C7FVY0</accession>
<dbReference type="InterPro" id="IPR019692">
    <property type="entry name" value="CFP-6_PH"/>
</dbReference>
<comment type="caution">
    <text evidence="3">The sequence shown here is derived from an EMBL/GenBank/DDBJ whole genome shotgun (WGS) entry which is preliminary data.</text>
</comment>
<name>A0A5C7FVY0_9BURK</name>
<feature type="transmembrane region" description="Helical" evidence="1">
    <location>
        <begin position="44"/>
        <end position="66"/>
    </location>
</feature>
<feature type="domain" description="Low molecular weight protein antigen 6 PH" evidence="2">
    <location>
        <begin position="137"/>
        <end position="204"/>
    </location>
</feature>
<keyword evidence="1" id="KW-0812">Transmembrane</keyword>
<gene>
    <name evidence="3" type="ORF">FVD38_08035</name>
</gene>
<proteinExistence type="predicted"/>
<protein>
    <submittedName>
        <fullName evidence="3">PH domain-containing protein</fullName>
    </submittedName>
</protein>
<organism evidence="3 4">
    <name type="scientific">Massilia arenae</name>
    <dbReference type="NCBI Taxonomy" id="2603288"/>
    <lineage>
        <taxon>Bacteria</taxon>
        <taxon>Pseudomonadati</taxon>
        <taxon>Pseudomonadota</taxon>
        <taxon>Betaproteobacteria</taxon>
        <taxon>Burkholderiales</taxon>
        <taxon>Oxalobacteraceae</taxon>
        <taxon>Telluria group</taxon>
        <taxon>Massilia</taxon>
    </lineage>
</organism>
<dbReference type="Proteomes" id="UP000321413">
    <property type="component" value="Unassembled WGS sequence"/>
</dbReference>
<keyword evidence="1" id="KW-1133">Transmembrane helix</keyword>
<keyword evidence="4" id="KW-1185">Reference proteome</keyword>
<feature type="transmembrane region" description="Helical" evidence="1">
    <location>
        <begin position="112"/>
        <end position="129"/>
    </location>
</feature>
<dbReference type="EMBL" id="VPFD01000006">
    <property type="protein sequence ID" value="TXG00703.1"/>
    <property type="molecule type" value="Genomic_DNA"/>
</dbReference>
<keyword evidence="1" id="KW-0472">Membrane</keyword>
<reference evidence="3 4" key="1">
    <citation type="submission" date="2019-08" db="EMBL/GenBank/DDBJ databases">
        <title>Massilia golmudensis sp. nov., isolated from sand in the Qinghai-Tibetan Plateau.</title>
        <authorList>
            <person name="Zhang B."/>
        </authorList>
    </citation>
    <scope>NUCLEOTIDE SEQUENCE [LARGE SCALE GENOMIC DNA]</scope>
    <source>
        <strain evidence="3 4">GEM5</strain>
    </source>
</reference>
<evidence type="ECO:0000313" key="4">
    <source>
        <dbReference type="Proteomes" id="UP000321413"/>
    </source>
</evidence>
<dbReference type="Pfam" id="PF10756">
    <property type="entry name" value="bPH_6"/>
    <property type="match status" value="1"/>
</dbReference>
<evidence type="ECO:0000313" key="3">
    <source>
        <dbReference type="EMBL" id="TXG00703.1"/>
    </source>
</evidence>
<evidence type="ECO:0000259" key="2">
    <source>
        <dbReference type="Pfam" id="PF10756"/>
    </source>
</evidence>
<sequence length="229" mass="26351">MVVYLALTSYRHCPTRCEYPCISCVDLSAIVAVFPWHTSMDFDYFGILFQVVFWIVAMTFMMRWFARSRLRDRPASEARTLRQPTPLLIVGIVCLAMSIGMLYGSYTETGGPIPFVVGCAMTVLSLYLISDYYLARHVIDDDGMAYGRTLGKRGYFRWSDVRRVAFNKRMNWYRLELESGVMVRVTGMQMGLPEFAAHVLRHVPAARIDPRAHDLLEHAARGKLHRIWP</sequence>